<dbReference type="EMBL" id="CAMPGE010022442">
    <property type="protein sequence ID" value="CAI2380479.1"/>
    <property type="molecule type" value="Genomic_DNA"/>
</dbReference>
<name>A0AAD2D479_EUPCR</name>
<evidence type="ECO:0000313" key="3">
    <source>
        <dbReference type="Proteomes" id="UP001295684"/>
    </source>
</evidence>
<organism evidence="2 3">
    <name type="scientific">Euplotes crassus</name>
    <dbReference type="NCBI Taxonomy" id="5936"/>
    <lineage>
        <taxon>Eukaryota</taxon>
        <taxon>Sar</taxon>
        <taxon>Alveolata</taxon>
        <taxon>Ciliophora</taxon>
        <taxon>Intramacronucleata</taxon>
        <taxon>Spirotrichea</taxon>
        <taxon>Hypotrichia</taxon>
        <taxon>Euplotida</taxon>
        <taxon>Euplotidae</taxon>
        <taxon>Moneuplotes</taxon>
    </lineage>
</organism>
<sequence>MELSLADLVEKLQSEDERHKKLVAKNEKFLTKEKELQAKLDEAQQDDPKDDQQYTTEINRLDQDIEILTKDIEDQSKIRARLQDQAIRLKKEINELEVRNRHIEEDELTLEHMNEDFKAKEEENSKNIYIISTILNYNKRAALNQNDVKKDLSETENSPELIELETKNKNLQKRHEMLQRQVDEMREFMLSHYDTEIINKFYEQEYKAD</sequence>
<protein>
    <submittedName>
        <fullName evidence="2">Uncharacterized protein</fullName>
    </submittedName>
</protein>
<dbReference type="AlphaFoldDB" id="A0AAD2D479"/>
<feature type="coiled-coil region" evidence="1">
    <location>
        <begin position="5"/>
        <end position="123"/>
    </location>
</feature>
<evidence type="ECO:0000313" key="2">
    <source>
        <dbReference type="EMBL" id="CAI2380479.1"/>
    </source>
</evidence>
<evidence type="ECO:0000256" key="1">
    <source>
        <dbReference type="SAM" id="Coils"/>
    </source>
</evidence>
<keyword evidence="3" id="KW-1185">Reference proteome</keyword>
<proteinExistence type="predicted"/>
<comment type="caution">
    <text evidence="2">The sequence shown here is derived from an EMBL/GenBank/DDBJ whole genome shotgun (WGS) entry which is preliminary data.</text>
</comment>
<feature type="coiled-coil region" evidence="1">
    <location>
        <begin position="161"/>
        <end position="188"/>
    </location>
</feature>
<keyword evidence="1" id="KW-0175">Coiled coil</keyword>
<reference evidence="2" key="1">
    <citation type="submission" date="2023-07" db="EMBL/GenBank/DDBJ databases">
        <authorList>
            <consortium name="AG Swart"/>
            <person name="Singh M."/>
            <person name="Singh A."/>
            <person name="Seah K."/>
            <person name="Emmerich C."/>
        </authorList>
    </citation>
    <scope>NUCLEOTIDE SEQUENCE</scope>
    <source>
        <strain evidence="2">DP1</strain>
    </source>
</reference>
<dbReference type="Proteomes" id="UP001295684">
    <property type="component" value="Unassembled WGS sequence"/>
</dbReference>
<gene>
    <name evidence="2" type="ORF">ECRASSUSDP1_LOCUS21914</name>
</gene>
<accession>A0AAD2D479</accession>